<dbReference type="InterPro" id="IPR036259">
    <property type="entry name" value="MFS_trans_sf"/>
</dbReference>
<evidence type="ECO:0000313" key="8">
    <source>
        <dbReference type="EMBL" id="SUE17070.1"/>
    </source>
</evidence>
<dbReference type="SUPFAM" id="SSF103473">
    <property type="entry name" value="MFS general substrate transporter"/>
    <property type="match status" value="1"/>
</dbReference>
<reference evidence="8 9" key="1">
    <citation type="submission" date="2018-06" db="EMBL/GenBank/DDBJ databases">
        <authorList>
            <consortium name="Pathogen Informatics"/>
            <person name="Doyle S."/>
        </authorList>
    </citation>
    <scope>NUCLEOTIDE SEQUENCE [LARGE SCALE GENOMIC DNA]</scope>
    <source>
        <strain evidence="8 9">NCTC13296</strain>
    </source>
</reference>
<feature type="domain" description="Major facilitator superfamily (MFS) profile" evidence="7">
    <location>
        <begin position="41"/>
        <end position="428"/>
    </location>
</feature>
<accession>A0A379M422</accession>
<dbReference type="GO" id="GO:0022857">
    <property type="term" value="F:transmembrane transporter activity"/>
    <property type="evidence" value="ECO:0007669"/>
    <property type="project" value="InterPro"/>
</dbReference>
<feature type="transmembrane region" description="Helical" evidence="6">
    <location>
        <begin position="314"/>
        <end position="332"/>
    </location>
</feature>
<sequence length="451" mass="47454">MRGCVREAAQRLVYACRGRPTPFCHHVRMTAPARLGIPTGTLALLAALYFAQGLPYGFFTQALPVVLRESGFSLIAISATGVLFAPWALKFLWAPYVDHYGTRRQWLLSLQLAASAVSLILACLDLSSTLRWLLVGIAVVNALSATQDVATDGLAVHLLGPRQRGLGNGIQVGAYRIGMIVGGGALLWVFSLAGWRSLFLAMAFLLVLTTIPVWRLPRTERRDTADRPPRSATRMTVAWWARLRRPGMLAFILLIGGFKFGDSMGSAMVGPFMSDSGLTLGQIALVKGVLSSAGALGGAALGGWLCFRRGRRQALLIGGVTQTASLALYVVASLGYGGFGLIVSASLAEHILGGAATVAVFTLMMDAADQEHAGSDYTLLACAIVVVQGIAGFTAGVVGDVFGYPALFGTSLVLSGIGCAVLLIALDRGIGPSGVHSVWRSGAGRAISRPR</sequence>
<dbReference type="GO" id="GO:0005886">
    <property type="term" value="C:plasma membrane"/>
    <property type="evidence" value="ECO:0007669"/>
    <property type="project" value="UniProtKB-SubCell"/>
</dbReference>
<evidence type="ECO:0000256" key="2">
    <source>
        <dbReference type="ARBA" id="ARBA00022448"/>
    </source>
</evidence>
<comment type="subcellular location">
    <subcellularLocation>
        <location evidence="1">Cell membrane</location>
        <topology evidence="1">Multi-pass membrane protein</topology>
    </subcellularLocation>
</comment>
<gene>
    <name evidence="8" type="primary">ampG</name>
    <name evidence="8" type="ORF">NCTC13296_03969</name>
</gene>
<organism evidence="8 9">
    <name type="scientific">Rhodococcus gordoniae</name>
    <dbReference type="NCBI Taxonomy" id="223392"/>
    <lineage>
        <taxon>Bacteria</taxon>
        <taxon>Bacillati</taxon>
        <taxon>Actinomycetota</taxon>
        <taxon>Actinomycetes</taxon>
        <taxon>Mycobacteriales</taxon>
        <taxon>Nocardiaceae</taxon>
        <taxon>Rhodococcus</taxon>
    </lineage>
</organism>
<evidence type="ECO:0000256" key="5">
    <source>
        <dbReference type="ARBA" id="ARBA00023136"/>
    </source>
</evidence>
<dbReference type="PANTHER" id="PTHR12778:SF10">
    <property type="entry name" value="MAJOR FACILITATOR SUPERFAMILY DOMAIN-CONTAINING PROTEIN 3"/>
    <property type="match status" value="1"/>
</dbReference>
<dbReference type="Pfam" id="PF07690">
    <property type="entry name" value="MFS_1"/>
    <property type="match status" value="1"/>
</dbReference>
<feature type="transmembrane region" description="Helical" evidence="6">
    <location>
        <begin position="72"/>
        <end position="94"/>
    </location>
</feature>
<feature type="transmembrane region" description="Helical" evidence="6">
    <location>
        <begin position="377"/>
        <end position="398"/>
    </location>
</feature>
<keyword evidence="2" id="KW-0813">Transport</keyword>
<feature type="transmembrane region" description="Helical" evidence="6">
    <location>
        <begin position="172"/>
        <end position="191"/>
    </location>
</feature>
<name>A0A379M422_9NOCA</name>
<dbReference type="InterPro" id="IPR020846">
    <property type="entry name" value="MFS_dom"/>
</dbReference>
<evidence type="ECO:0000313" key="9">
    <source>
        <dbReference type="Proteomes" id="UP000254569"/>
    </source>
</evidence>
<evidence type="ECO:0000259" key="7">
    <source>
        <dbReference type="PROSITE" id="PS50850"/>
    </source>
</evidence>
<evidence type="ECO:0000256" key="3">
    <source>
        <dbReference type="ARBA" id="ARBA00022692"/>
    </source>
</evidence>
<protein>
    <submittedName>
        <fullName evidence="8">Muropeptide transporter</fullName>
    </submittedName>
</protein>
<feature type="transmembrane region" description="Helical" evidence="6">
    <location>
        <begin position="237"/>
        <end position="260"/>
    </location>
</feature>
<dbReference type="AlphaFoldDB" id="A0A379M422"/>
<dbReference type="Gene3D" id="1.20.1250.20">
    <property type="entry name" value="MFS general substrate transporter like domains"/>
    <property type="match status" value="1"/>
</dbReference>
<feature type="transmembrane region" description="Helical" evidence="6">
    <location>
        <begin position="197"/>
        <end position="216"/>
    </location>
</feature>
<feature type="transmembrane region" description="Helical" evidence="6">
    <location>
        <begin position="338"/>
        <end position="365"/>
    </location>
</feature>
<dbReference type="PROSITE" id="PS50850">
    <property type="entry name" value="MFS"/>
    <property type="match status" value="1"/>
</dbReference>
<keyword evidence="9" id="KW-1185">Reference proteome</keyword>
<evidence type="ECO:0000256" key="4">
    <source>
        <dbReference type="ARBA" id="ARBA00022989"/>
    </source>
</evidence>
<dbReference type="InterPro" id="IPR004752">
    <property type="entry name" value="AmpG_permease/AT-1"/>
</dbReference>
<dbReference type="CDD" id="cd17485">
    <property type="entry name" value="MFS_MFSD3"/>
    <property type="match status" value="1"/>
</dbReference>
<dbReference type="InterPro" id="IPR011701">
    <property type="entry name" value="MFS"/>
</dbReference>
<evidence type="ECO:0000256" key="6">
    <source>
        <dbReference type="SAM" id="Phobius"/>
    </source>
</evidence>
<keyword evidence="5 6" id="KW-0472">Membrane</keyword>
<feature type="transmembrane region" description="Helical" evidence="6">
    <location>
        <begin position="404"/>
        <end position="426"/>
    </location>
</feature>
<proteinExistence type="predicted"/>
<dbReference type="Proteomes" id="UP000254569">
    <property type="component" value="Unassembled WGS sequence"/>
</dbReference>
<keyword evidence="4 6" id="KW-1133">Transmembrane helix</keyword>
<dbReference type="PANTHER" id="PTHR12778">
    <property type="entry name" value="SOLUTE CARRIER FAMILY 33 ACETYL-COA TRANSPORTER -RELATED"/>
    <property type="match status" value="1"/>
</dbReference>
<evidence type="ECO:0000256" key="1">
    <source>
        <dbReference type="ARBA" id="ARBA00004651"/>
    </source>
</evidence>
<feature type="transmembrane region" description="Helical" evidence="6">
    <location>
        <begin position="35"/>
        <end position="52"/>
    </location>
</feature>
<feature type="transmembrane region" description="Helical" evidence="6">
    <location>
        <begin position="280"/>
        <end position="307"/>
    </location>
</feature>
<keyword evidence="3 6" id="KW-0812">Transmembrane</keyword>
<dbReference type="EMBL" id="UGVI01000001">
    <property type="protein sequence ID" value="SUE17070.1"/>
    <property type="molecule type" value="Genomic_DNA"/>
</dbReference>